<evidence type="ECO:0000259" key="4">
    <source>
        <dbReference type="PROSITE" id="PS01124"/>
    </source>
</evidence>
<reference evidence="5" key="1">
    <citation type="submission" date="2019-08" db="EMBL/GenBank/DDBJ databases">
        <authorList>
            <person name="Kucharzyk K."/>
            <person name="Murdoch R.W."/>
            <person name="Higgins S."/>
            <person name="Loffler F."/>
        </authorList>
    </citation>
    <scope>NUCLEOTIDE SEQUENCE</scope>
</reference>
<evidence type="ECO:0000256" key="1">
    <source>
        <dbReference type="ARBA" id="ARBA00023015"/>
    </source>
</evidence>
<evidence type="ECO:0000256" key="3">
    <source>
        <dbReference type="ARBA" id="ARBA00023163"/>
    </source>
</evidence>
<name>A0A644X3Z3_9ZZZZ</name>
<organism evidence="5">
    <name type="scientific">bioreactor metagenome</name>
    <dbReference type="NCBI Taxonomy" id="1076179"/>
    <lineage>
        <taxon>unclassified sequences</taxon>
        <taxon>metagenomes</taxon>
        <taxon>ecological metagenomes</taxon>
    </lineage>
</organism>
<dbReference type="PANTHER" id="PTHR47504:SF5">
    <property type="entry name" value="RIGHT ORIGIN-BINDING PROTEIN"/>
    <property type="match status" value="1"/>
</dbReference>
<keyword evidence="3" id="KW-0804">Transcription</keyword>
<dbReference type="AlphaFoldDB" id="A0A644X3Z3"/>
<dbReference type="PROSITE" id="PS01124">
    <property type="entry name" value="HTH_ARAC_FAMILY_2"/>
    <property type="match status" value="1"/>
</dbReference>
<dbReference type="PROSITE" id="PS00041">
    <property type="entry name" value="HTH_ARAC_FAMILY_1"/>
    <property type="match status" value="1"/>
</dbReference>
<dbReference type="SUPFAM" id="SSF46689">
    <property type="entry name" value="Homeodomain-like"/>
    <property type="match status" value="2"/>
</dbReference>
<comment type="caution">
    <text evidence="5">The sequence shown here is derived from an EMBL/GenBank/DDBJ whole genome shotgun (WGS) entry which is preliminary data.</text>
</comment>
<dbReference type="PANTHER" id="PTHR47504">
    <property type="entry name" value="RIGHT ORIGIN-BINDING PROTEIN"/>
    <property type="match status" value="1"/>
</dbReference>
<dbReference type="GO" id="GO:0003700">
    <property type="term" value="F:DNA-binding transcription factor activity"/>
    <property type="evidence" value="ECO:0007669"/>
    <property type="project" value="InterPro"/>
</dbReference>
<sequence length="293" mass="33286">MNDKTFAVQRMQDYIESHLTEAVTLADLAGAARFSPWYAARIFKELTGLAPADYIRRLRLSKSALRLRDEQVKVIDVACDLGFESVDGYQRAFRREFGCNPKEYALRPVPLPLFTAYGIKFRELWKKERTDMANEKSVFIQVIEKSVWKVVIKRGIAAADYFAYCEEVGCDVWGILTSMKSLCGEPVCLWLPEQYRKPGTSEYVQGVEVAADYDGPVPEGFDVIGLPAATYLMFQSEPFAEEDYCEAIEALQAAMDKYEPSVIGYAWDDTNPRIQLEPIGKRGYIEFRAVKKA</sequence>
<dbReference type="InterPro" id="IPR050959">
    <property type="entry name" value="MarA-like"/>
</dbReference>
<protein>
    <submittedName>
        <fullName evidence="5">HTH-type transcriptional activator RhaS</fullName>
    </submittedName>
</protein>
<dbReference type="InterPro" id="IPR018060">
    <property type="entry name" value="HTH_AraC"/>
</dbReference>
<evidence type="ECO:0000313" key="5">
    <source>
        <dbReference type="EMBL" id="MPM10875.1"/>
    </source>
</evidence>
<dbReference type="Pfam" id="PF12833">
    <property type="entry name" value="HTH_18"/>
    <property type="match status" value="1"/>
</dbReference>
<dbReference type="InterPro" id="IPR018062">
    <property type="entry name" value="HTH_AraC-typ_CS"/>
</dbReference>
<keyword evidence="2" id="KW-0238">DNA-binding</keyword>
<proteinExistence type="predicted"/>
<dbReference type="Gene3D" id="1.10.10.60">
    <property type="entry name" value="Homeodomain-like"/>
    <property type="match status" value="2"/>
</dbReference>
<feature type="domain" description="HTH araC/xylS-type" evidence="4">
    <location>
        <begin position="9"/>
        <end position="107"/>
    </location>
</feature>
<dbReference type="EMBL" id="VSSQ01001752">
    <property type="protein sequence ID" value="MPM10875.1"/>
    <property type="molecule type" value="Genomic_DNA"/>
</dbReference>
<keyword evidence="1" id="KW-0805">Transcription regulation</keyword>
<gene>
    <name evidence="5" type="primary">rhaS_42</name>
    <name evidence="5" type="ORF">SDC9_57212</name>
</gene>
<accession>A0A644X3Z3</accession>
<dbReference type="InterPro" id="IPR009057">
    <property type="entry name" value="Homeodomain-like_sf"/>
</dbReference>
<evidence type="ECO:0000256" key="2">
    <source>
        <dbReference type="ARBA" id="ARBA00023125"/>
    </source>
</evidence>
<dbReference type="SMART" id="SM00342">
    <property type="entry name" value="HTH_ARAC"/>
    <property type="match status" value="1"/>
</dbReference>
<dbReference type="GO" id="GO:0043565">
    <property type="term" value="F:sequence-specific DNA binding"/>
    <property type="evidence" value="ECO:0007669"/>
    <property type="project" value="InterPro"/>
</dbReference>